<dbReference type="AlphaFoldDB" id="A0A3N4JLK0"/>
<evidence type="ECO:0000256" key="1">
    <source>
        <dbReference type="ARBA" id="ARBA00005046"/>
    </source>
</evidence>
<protein>
    <recommendedName>
        <fullName evidence="3">Molybdopterin cofactor biosynthesis C (MoaC) domain-containing protein</fullName>
    </recommendedName>
</protein>
<accession>A0A3N4JLK0</accession>
<sequence>MITITSKPPTTRTATARGRVMFSNPTARNLILQGLNKKGDVLGVARIAGIMAVKRTAEVIPLCHPILI</sequence>
<dbReference type="EMBL" id="ML120406">
    <property type="protein sequence ID" value="RPA97280.1"/>
    <property type="molecule type" value="Genomic_DNA"/>
</dbReference>
<dbReference type="SUPFAM" id="SSF55040">
    <property type="entry name" value="Molybdenum cofactor biosynthesis protein C, MoaC"/>
    <property type="match status" value="1"/>
</dbReference>
<organism evidence="4 5">
    <name type="scientific">Choiromyces venosus 120613-1</name>
    <dbReference type="NCBI Taxonomy" id="1336337"/>
    <lineage>
        <taxon>Eukaryota</taxon>
        <taxon>Fungi</taxon>
        <taxon>Dikarya</taxon>
        <taxon>Ascomycota</taxon>
        <taxon>Pezizomycotina</taxon>
        <taxon>Pezizomycetes</taxon>
        <taxon>Pezizales</taxon>
        <taxon>Tuberaceae</taxon>
        <taxon>Choiromyces</taxon>
    </lineage>
</organism>
<evidence type="ECO:0000313" key="5">
    <source>
        <dbReference type="Proteomes" id="UP000276215"/>
    </source>
</evidence>
<keyword evidence="2" id="KW-0501">Molybdenum cofactor biosynthesis</keyword>
<dbReference type="InterPro" id="IPR002820">
    <property type="entry name" value="Mopterin_CF_biosynth-C_dom"/>
</dbReference>
<evidence type="ECO:0000256" key="2">
    <source>
        <dbReference type="ARBA" id="ARBA00023150"/>
    </source>
</evidence>
<dbReference type="GO" id="GO:0006777">
    <property type="term" value="P:Mo-molybdopterin cofactor biosynthetic process"/>
    <property type="evidence" value="ECO:0007669"/>
    <property type="project" value="UniProtKB-KW"/>
</dbReference>
<dbReference type="STRING" id="1336337.A0A3N4JLK0"/>
<keyword evidence="5" id="KW-1185">Reference proteome</keyword>
<dbReference type="Gene3D" id="3.30.70.640">
    <property type="entry name" value="Molybdopterin cofactor biosynthesis C (MoaC) domain"/>
    <property type="match status" value="1"/>
</dbReference>
<dbReference type="Pfam" id="PF01967">
    <property type="entry name" value="MoaC"/>
    <property type="match status" value="1"/>
</dbReference>
<evidence type="ECO:0000313" key="4">
    <source>
        <dbReference type="EMBL" id="RPA97280.1"/>
    </source>
</evidence>
<dbReference type="UniPathway" id="UPA00344"/>
<name>A0A3N4JLK0_9PEZI</name>
<comment type="pathway">
    <text evidence="1">Cofactor biosynthesis; molybdopterin biosynthesis.</text>
</comment>
<dbReference type="InterPro" id="IPR036522">
    <property type="entry name" value="MoaC_sf"/>
</dbReference>
<evidence type="ECO:0000259" key="3">
    <source>
        <dbReference type="Pfam" id="PF01967"/>
    </source>
</evidence>
<proteinExistence type="predicted"/>
<dbReference type="Proteomes" id="UP000276215">
    <property type="component" value="Unassembled WGS sequence"/>
</dbReference>
<dbReference type="OrthoDB" id="429626at2759"/>
<reference evidence="4 5" key="1">
    <citation type="journal article" date="2018" name="Nat. Ecol. Evol.">
        <title>Pezizomycetes genomes reveal the molecular basis of ectomycorrhizal truffle lifestyle.</title>
        <authorList>
            <person name="Murat C."/>
            <person name="Payen T."/>
            <person name="Noel B."/>
            <person name="Kuo A."/>
            <person name="Morin E."/>
            <person name="Chen J."/>
            <person name="Kohler A."/>
            <person name="Krizsan K."/>
            <person name="Balestrini R."/>
            <person name="Da Silva C."/>
            <person name="Montanini B."/>
            <person name="Hainaut M."/>
            <person name="Levati E."/>
            <person name="Barry K.W."/>
            <person name="Belfiori B."/>
            <person name="Cichocki N."/>
            <person name="Clum A."/>
            <person name="Dockter R.B."/>
            <person name="Fauchery L."/>
            <person name="Guy J."/>
            <person name="Iotti M."/>
            <person name="Le Tacon F."/>
            <person name="Lindquist E.A."/>
            <person name="Lipzen A."/>
            <person name="Malagnac F."/>
            <person name="Mello A."/>
            <person name="Molinier V."/>
            <person name="Miyauchi S."/>
            <person name="Poulain J."/>
            <person name="Riccioni C."/>
            <person name="Rubini A."/>
            <person name="Sitrit Y."/>
            <person name="Splivallo R."/>
            <person name="Traeger S."/>
            <person name="Wang M."/>
            <person name="Zifcakova L."/>
            <person name="Wipf D."/>
            <person name="Zambonelli A."/>
            <person name="Paolocci F."/>
            <person name="Nowrousian M."/>
            <person name="Ottonello S."/>
            <person name="Baldrian P."/>
            <person name="Spatafora J.W."/>
            <person name="Henrissat B."/>
            <person name="Nagy L.G."/>
            <person name="Aury J.M."/>
            <person name="Wincker P."/>
            <person name="Grigoriev I.V."/>
            <person name="Bonfante P."/>
            <person name="Martin F.M."/>
        </authorList>
    </citation>
    <scope>NUCLEOTIDE SEQUENCE [LARGE SCALE GENOMIC DNA]</scope>
    <source>
        <strain evidence="4 5">120613-1</strain>
    </source>
</reference>
<feature type="non-terminal residue" evidence="4">
    <location>
        <position position="68"/>
    </location>
</feature>
<feature type="domain" description="Molybdopterin cofactor biosynthesis C (MoaC)" evidence="3">
    <location>
        <begin position="1"/>
        <end position="68"/>
    </location>
</feature>
<gene>
    <name evidence="4" type="ORF">L873DRAFT_1810101</name>
</gene>